<sequence length="624" mass="68322">MSPKQPKSHKRNGISRRDFLNGVSIAIGGSMLGMGRSDLTYAGAGAYYPPALTGMRGSHPGSFEVAHGVVKGKHWEGGRSDEQFDLIIVGAGISGLSAAYFYRRDVDPDARILILDNHDDFGGHAKRNEFSLDGETLIGFGGTMLVESPRGYPQVARDLIQELGVTYDTDEAFNHFDRFREMGLTSGYFLDKETFGADRVIVDDLSVPEALAAMPLSDRAKADIRRLFADKITYLDSQTTAERKWILETLSYRDYLKQYAGMGEEALAIIQKRPEGVWAIGADACPAWLAWDSGYPGFGDIDLGELTIAGTGGHSDSDRVRFPDGNATIARLLVTRLVPETTPARSVDDVVTAVFDYSVLDQPANPTCIRLNSTVVRTAHRGGDLNAPVDVTYVKNGKATTVAATKVIWAGYHAMLPYVCPDLTPQQTALLSTSVRAPLVYVSVLLKNWRAIAESQAWRLNCPGSFFQYAMLTHPVSYGDYRYAQTPDDPVILHMQHIPLAPGEPAADQFRIGRARLLETPFSTFEDNIREQCGRMYGPAGFDPDRDIGGITVNRWSHGYAYSTHPETGEVAWYPEHWEGGKPWVEGRGSIGNIAIAGTDAASNAMTEAAIEQAHRAVSGMTER</sequence>
<evidence type="ECO:0000313" key="1">
    <source>
        <dbReference type="EMBL" id="EED34295.1"/>
    </source>
</evidence>
<name>B8KVE9_9GAMM</name>
<dbReference type="eggNOG" id="COG0665">
    <property type="taxonomic scope" value="Bacteria"/>
</dbReference>
<dbReference type="HOGENOM" id="CLU_431354_0_0_6"/>
<reference evidence="2" key="1">
    <citation type="journal article" date="2013" name="BMC Microbiol.">
        <title>Taxonomy and evolution of bacteriochlorophyll a-containing members of the OM60/NOR5 clade of marine gammaproteobacteria: description of Luminiphilus syltensis gen. nov., sp. nov., reclassification of Haliea rubra as Pseudohaliea rubra gen. nov., comb. nov., and emendation of Chromatocurvus halotolerans.</title>
        <authorList>
            <person name="Spring S."/>
            <person name="Riedel T."/>
            <person name="Sproer C."/>
            <person name="Yan S."/>
            <person name="Harder J."/>
            <person name="Fuchs B.M."/>
        </authorList>
    </citation>
    <scope>NUCLEOTIDE SEQUENCE [LARGE SCALE GENOMIC DNA]</scope>
    <source>
        <strain evidence="2">NOR51-B</strain>
    </source>
</reference>
<dbReference type="EMBL" id="DS999411">
    <property type="protein sequence ID" value="EED34295.1"/>
    <property type="molecule type" value="Genomic_DNA"/>
</dbReference>
<gene>
    <name evidence="1" type="ORF">NOR51B_232</name>
</gene>
<keyword evidence="2" id="KW-1185">Reference proteome</keyword>
<dbReference type="RefSeq" id="WP_009019043.1">
    <property type="nucleotide sequence ID" value="NZ_DS999411.1"/>
</dbReference>
<organism evidence="1 2">
    <name type="scientific">Luminiphilus syltensis NOR5-1B</name>
    <dbReference type="NCBI Taxonomy" id="565045"/>
    <lineage>
        <taxon>Bacteria</taxon>
        <taxon>Pseudomonadati</taxon>
        <taxon>Pseudomonadota</taxon>
        <taxon>Gammaproteobacteria</taxon>
        <taxon>Cellvibrionales</taxon>
        <taxon>Halieaceae</taxon>
        <taxon>Luminiphilus</taxon>
    </lineage>
</organism>
<protein>
    <submittedName>
        <fullName evidence="1">Twin-arginine translocation pathway signal</fullName>
    </submittedName>
</protein>
<dbReference type="InterPro" id="IPR036188">
    <property type="entry name" value="FAD/NAD-bd_sf"/>
</dbReference>
<proteinExistence type="predicted"/>
<dbReference type="Pfam" id="PF13450">
    <property type="entry name" value="NAD_binding_8"/>
    <property type="match status" value="1"/>
</dbReference>
<evidence type="ECO:0000313" key="2">
    <source>
        <dbReference type="Proteomes" id="UP000004699"/>
    </source>
</evidence>
<dbReference type="SUPFAM" id="SSF51905">
    <property type="entry name" value="FAD/NAD(P)-binding domain"/>
    <property type="match status" value="1"/>
</dbReference>
<dbReference type="Gene3D" id="3.50.50.60">
    <property type="entry name" value="FAD/NAD(P)-binding domain"/>
    <property type="match status" value="1"/>
</dbReference>
<accession>B8KVE9</accession>
<dbReference type="AlphaFoldDB" id="B8KVE9"/>
<dbReference type="InterPro" id="IPR006311">
    <property type="entry name" value="TAT_signal"/>
</dbReference>
<dbReference type="Proteomes" id="UP000004699">
    <property type="component" value="Unassembled WGS sequence"/>
</dbReference>
<dbReference type="STRING" id="565045.NOR51B_232"/>
<dbReference type="PROSITE" id="PS51318">
    <property type="entry name" value="TAT"/>
    <property type="match status" value="1"/>
</dbReference>